<organism evidence="4 5">
    <name type="scientific">Mesorhabditis spiculigera</name>
    <dbReference type="NCBI Taxonomy" id="96644"/>
    <lineage>
        <taxon>Eukaryota</taxon>
        <taxon>Metazoa</taxon>
        <taxon>Ecdysozoa</taxon>
        <taxon>Nematoda</taxon>
        <taxon>Chromadorea</taxon>
        <taxon>Rhabditida</taxon>
        <taxon>Rhabditina</taxon>
        <taxon>Rhabditomorpha</taxon>
        <taxon>Rhabditoidea</taxon>
        <taxon>Rhabditidae</taxon>
        <taxon>Mesorhabditinae</taxon>
        <taxon>Mesorhabditis</taxon>
    </lineage>
</organism>
<accession>A0AA36FXF3</accession>
<dbReference type="GO" id="GO:0045292">
    <property type="term" value="P:mRNA cis splicing, via spliceosome"/>
    <property type="evidence" value="ECO:0007669"/>
    <property type="project" value="TreeGrafter"/>
</dbReference>
<dbReference type="PANTHER" id="PTHR14152">
    <property type="entry name" value="SQUAMOUS CELL CARCINOMA ANTIGEN RECOGNISED BY CYTOTOXIC T LYMPHOCYTES"/>
    <property type="match status" value="1"/>
</dbReference>
<keyword evidence="3" id="KW-0539">Nucleus</keyword>
<dbReference type="Pfam" id="PF03343">
    <property type="entry name" value="SART-1"/>
    <property type="match status" value="1"/>
</dbReference>
<sequence length="103" mass="12134">MEFCEKKGYKPEVDISYVDNKGRELESKDAFRQLSWKFHGKMPGKKRRRSVLDKSIRRSCSRTIKAVRILLGTLARQRKKQEQLQTPYLVLSGNVNHAHFKKE</sequence>
<dbReference type="EMBL" id="CATQJA010001737">
    <property type="protein sequence ID" value="CAJ0568403.1"/>
    <property type="molecule type" value="Genomic_DNA"/>
</dbReference>
<gene>
    <name evidence="4" type="ORF">MSPICULIGERA_LOCUS6923</name>
</gene>
<dbReference type="AlphaFoldDB" id="A0AA36FXF3"/>
<name>A0AA36FXF3_9BILA</name>
<proteinExistence type="inferred from homology"/>
<keyword evidence="5" id="KW-1185">Reference proteome</keyword>
<evidence type="ECO:0000256" key="1">
    <source>
        <dbReference type="ARBA" id="ARBA00004123"/>
    </source>
</evidence>
<dbReference type="Proteomes" id="UP001177023">
    <property type="component" value="Unassembled WGS sequence"/>
</dbReference>
<protein>
    <submittedName>
        <fullName evidence="4">Uncharacterized protein</fullName>
    </submittedName>
</protein>
<dbReference type="PANTHER" id="PTHR14152:SF5">
    <property type="entry name" value="U4_U6.U5 TRI-SNRNP-ASSOCIATED PROTEIN 1"/>
    <property type="match status" value="1"/>
</dbReference>
<feature type="non-terminal residue" evidence="4">
    <location>
        <position position="1"/>
    </location>
</feature>
<evidence type="ECO:0000256" key="3">
    <source>
        <dbReference type="ARBA" id="ARBA00023242"/>
    </source>
</evidence>
<dbReference type="InterPro" id="IPR005011">
    <property type="entry name" value="SNU66/SART1"/>
</dbReference>
<comment type="subcellular location">
    <subcellularLocation>
        <location evidence="1">Nucleus</location>
    </subcellularLocation>
</comment>
<evidence type="ECO:0000256" key="2">
    <source>
        <dbReference type="ARBA" id="ARBA00006076"/>
    </source>
</evidence>
<dbReference type="GO" id="GO:0046540">
    <property type="term" value="C:U4/U6 x U5 tri-snRNP complex"/>
    <property type="evidence" value="ECO:0007669"/>
    <property type="project" value="TreeGrafter"/>
</dbReference>
<evidence type="ECO:0000313" key="4">
    <source>
        <dbReference type="EMBL" id="CAJ0568403.1"/>
    </source>
</evidence>
<evidence type="ECO:0000313" key="5">
    <source>
        <dbReference type="Proteomes" id="UP001177023"/>
    </source>
</evidence>
<reference evidence="4" key="1">
    <citation type="submission" date="2023-06" db="EMBL/GenBank/DDBJ databases">
        <authorList>
            <person name="Delattre M."/>
        </authorList>
    </citation>
    <scope>NUCLEOTIDE SEQUENCE</scope>
    <source>
        <strain evidence="4">AF72</strain>
    </source>
</reference>
<dbReference type="GO" id="GO:0000481">
    <property type="term" value="P:maturation of 5S rRNA"/>
    <property type="evidence" value="ECO:0007669"/>
    <property type="project" value="TreeGrafter"/>
</dbReference>
<comment type="similarity">
    <text evidence="2">Belongs to the SNU66/SART1 family.</text>
</comment>
<comment type="caution">
    <text evidence="4">The sequence shown here is derived from an EMBL/GenBank/DDBJ whole genome shotgun (WGS) entry which is preliminary data.</text>
</comment>